<name>A0A2M7LLU5_9BACT</name>
<dbReference type="Proteomes" id="UP000228500">
    <property type="component" value="Unassembled WGS sequence"/>
</dbReference>
<dbReference type="SUPFAM" id="SSF53335">
    <property type="entry name" value="S-adenosyl-L-methionine-dependent methyltransferases"/>
    <property type="match status" value="1"/>
</dbReference>
<dbReference type="PROSITE" id="PS00092">
    <property type="entry name" value="N6_MTASE"/>
    <property type="match status" value="1"/>
</dbReference>
<comment type="similarity">
    <text evidence="1">Belongs to the N(4)/N(6)-methyltransferase family.</text>
</comment>
<dbReference type="InterPro" id="IPR002052">
    <property type="entry name" value="DNA_methylase_N6_adenine_CS"/>
</dbReference>
<evidence type="ECO:0000256" key="3">
    <source>
        <dbReference type="ARBA" id="ARBA00022679"/>
    </source>
</evidence>
<dbReference type="EMBL" id="PFJH01000001">
    <property type="protein sequence ID" value="PIX69048.1"/>
    <property type="molecule type" value="Genomic_DNA"/>
</dbReference>
<dbReference type="AlphaFoldDB" id="A0A2M7LLU5"/>
<keyword evidence="2" id="KW-0489">Methyltransferase</keyword>
<dbReference type="GO" id="GO:0003677">
    <property type="term" value="F:DNA binding"/>
    <property type="evidence" value="ECO:0007669"/>
    <property type="project" value="InterPro"/>
</dbReference>
<sequence>MIEKDLQKEIVALKSEIRRLKKNYLGLVFEDKPEDIITQCRENVPVLKEVKTRRIISDDQNQNNLLIEGDNYHALSVLNYTHKKNIDLIYIDPPYNTGAKNWKYNNDYVDKEDEYRHSKWLSLMRHRLNLAKNLLKDDGILICAIDENEQAHLSVLLEQIFSAHDQYTITIVHNPGGTQGNNFHYTHEYAIFLVPKNQTLIGLQDRRDNPDVRPLRDVSTGNHLREDAKNCFYPIFVKDENILGFGDVCDDSFHPKSVNVLRKDGVIEIYPIDPSGNERKWVFARQSVERIKNELAVVENRKRKILDIVRTKTMFNYKTVWTDGKYNANIFGTKLLREILPNCGFDFPKSLYTVYDCLFAVVGDRPNASVLDFFAGSGTTGHAVLEMNKVDGGKRKFILCTNNENNNGNGIGGIAESVCYPRIKNIIKGYKDKKNEKVAGLGGNLFYYKTDLVNIEKIHKIPDEAKIRVTYEAGEMIAVREDTLNEVEKNEWWQIFEGKGRTTAIYFKEDKSKLGELIDKLEKKSTPVALYIFSWGKNEYKGEYSSVNIRVEDIPEPILEVYKEINCL</sequence>
<evidence type="ECO:0000313" key="6">
    <source>
        <dbReference type="Proteomes" id="UP000228500"/>
    </source>
</evidence>
<dbReference type="PRINTS" id="PR00508">
    <property type="entry name" value="S21N4MTFRASE"/>
</dbReference>
<evidence type="ECO:0000259" key="4">
    <source>
        <dbReference type="Pfam" id="PF01555"/>
    </source>
</evidence>
<accession>A0A2M7LLU5</accession>
<feature type="domain" description="DNA methylase N-4/N-6" evidence="4">
    <location>
        <begin position="86"/>
        <end position="389"/>
    </location>
</feature>
<dbReference type="InterPro" id="IPR002941">
    <property type="entry name" value="DNA_methylase_N4/N6"/>
</dbReference>
<dbReference type="Pfam" id="PF01555">
    <property type="entry name" value="N6_N4_Mtase"/>
    <property type="match status" value="1"/>
</dbReference>
<dbReference type="GO" id="GO:0008170">
    <property type="term" value="F:N-methyltransferase activity"/>
    <property type="evidence" value="ECO:0007669"/>
    <property type="project" value="InterPro"/>
</dbReference>
<evidence type="ECO:0000313" key="5">
    <source>
        <dbReference type="EMBL" id="PIX69048.1"/>
    </source>
</evidence>
<dbReference type="GO" id="GO:0032259">
    <property type="term" value="P:methylation"/>
    <property type="evidence" value="ECO:0007669"/>
    <property type="project" value="UniProtKB-KW"/>
</dbReference>
<gene>
    <name evidence="5" type="ORF">COZ40_00005</name>
</gene>
<dbReference type="InterPro" id="IPR029063">
    <property type="entry name" value="SAM-dependent_MTases_sf"/>
</dbReference>
<organism evidence="5 6">
    <name type="scientific">Candidatus Roizmanbacteria bacterium CG_4_10_14_3_um_filter_39_13</name>
    <dbReference type="NCBI Taxonomy" id="1974831"/>
    <lineage>
        <taxon>Bacteria</taxon>
        <taxon>Candidatus Roizmaniibacteriota</taxon>
    </lineage>
</organism>
<comment type="caution">
    <text evidence="5">The sequence shown here is derived from an EMBL/GenBank/DDBJ whole genome shotgun (WGS) entry which is preliminary data.</text>
</comment>
<dbReference type="InterPro" id="IPR001091">
    <property type="entry name" value="RM_Methyltransferase"/>
</dbReference>
<protein>
    <recommendedName>
        <fullName evidence="4">DNA methylase N-4/N-6 domain-containing protein</fullName>
    </recommendedName>
</protein>
<reference evidence="6" key="1">
    <citation type="submission" date="2017-09" db="EMBL/GenBank/DDBJ databases">
        <title>Depth-based differentiation of microbial function through sediment-hosted aquifers and enrichment of novel symbionts in the deep terrestrial subsurface.</title>
        <authorList>
            <person name="Probst A.J."/>
            <person name="Ladd B."/>
            <person name="Jarett J.K."/>
            <person name="Geller-Mcgrath D.E."/>
            <person name="Sieber C.M.K."/>
            <person name="Emerson J.B."/>
            <person name="Anantharaman K."/>
            <person name="Thomas B.C."/>
            <person name="Malmstrom R."/>
            <person name="Stieglmeier M."/>
            <person name="Klingl A."/>
            <person name="Woyke T."/>
            <person name="Ryan C.M."/>
            <person name="Banfield J.F."/>
        </authorList>
    </citation>
    <scope>NUCLEOTIDE SEQUENCE [LARGE SCALE GENOMIC DNA]</scope>
</reference>
<evidence type="ECO:0000256" key="1">
    <source>
        <dbReference type="ARBA" id="ARBA00006594"/>
    </source>
</evidence>
<evidence type="ECO:0000256" key="2">
    <source>
        <dbReference type="ARBA" id="ARBA00022603"/>
    </source>
</evidence>
<dbReference type="Gene3D" id="3.40.50.150">
    <property type="entry name" value="Vaccinia Virus protein VP39"/>
    <property type="match status" value="1"/>
</dbReference>
<proteinExistence type="inferred from homology"/>
<keyword evidence="3" id="KW-0808">Transferase</keyword>